<evidence type="ECO:0000313" key="2">
    <source>
        <dbReference type="EMBL" id="KAF4700874.1"/>
    </source>
</evidence>
<dbReference type="Proteomes" id="UP000553632">
    <property type="component" value="Unassembled WGS sequence"/>
</dbReference>
<keyword evidence="3" id="KW-1185">Reference proteome</keyword>
<dbReference type="EMBL" id="JABANO010037001">
    <property type="protein sequence ID" value="KAF4700874.1"/>
    <property type="molecule type" value="Genomic_DNA"/>
</dbReference>
<dbReference type="AlphaFoldDB" id="A0A7J6PXB7"/>
<evidence type="ECO:0000313" key="3">
    <source>
        <dbReference type="Proteomes" id="UP000553632"/>
    </source>
</evidence>
<organism evidence="2 3">
    <name type="scientific">Perkinsus olseni</name>
    <name type="common">Perkinsus atlanticus</name>
    <dbReference type="NCBI Taxonomy" id="32597"/>
    <lineage>
        <taxon>Eukaryota</taxon>
        <taxon>Sar</taxon>
        <taxon>Alveolata</taxon>
        <taxon>Perkinsozoa</taxon>
        <taxon>Perkinsea</taxon>
        <taxon>Perkinsida</taxon>
        <taxon>Perkinsidae</taxon>
        <taxon>Perkinsus</taxon>
    </lineage>
</organism>
<sequence>MKSRPDAGSRMRFESAVEVFQLLVTPLLAVEQQATTRGSTGPRRPDFPLNIWLPETLILGLDLPECSPEEEKRNPPLHQTAVWLFTDRTGRLKATRRFTDKEVLARFTNASVKSDTPCCLQLRDLVPGKTVRTWLSPVELASELNRKDGGLRVMQKLPSILPGGRSSAATLHVTYITGSSSSTRFGRIRAEWRHDGAETVVSKCPEEVEASVRALVDWLLQVRGLRVTQMTLSFARRSPARSSRGDALYWLLTIDNLEGVSGLKIRSPMVAQQQRPPSLWGGSEASSELGFPPQTPEDRSVPETGARQLYRCGSCGGNFPSLPFRVAANALHRSGRHLLQLMSCPSSAKLLLPGMCPLRGGSAEDRYRLIRACSQCYRLHLALEGLAEVAKASAAALGGPLRKDEELSSVPREVDFYKARGFINILAAVGKVEALAVEAGGASVVDFLPPGVSFLHSHSALEPGTGEELLLETDSILPAEVHVKWRWRVMLYMTEVAELPLAAVLPDGAIPVALIIRFCLLGTHYELHAPLDEEGGDGRVAFHALRIFWILADDANSIQRWARTTGTVQATLSLCYQAGSPCKGNSAESLPAQREQTIAMCDLGKDHQIPAGTGVRTCAFGLTDDSLAFLLVDLSELASRSAQQQEIRQQLRATGRRWCGDLPNSAPSSWAASPPLLKGWLCMDIPNPGTVDCTSDGRDGLGRLKIRPVQPSTGLWVPEDWTYLGVASPLPQLWLELLTLPNRESFGRTSSLKAPLTPPTGDLTDQQWNAGQAAVLLLRLRVHGIENSKVLRSFCGVDDTLVELSVHEEGAEEATALAEWRKWACGNGEKLQDFKLEEGIVVTAVPSTAAAVDADLMVRMTTVTSTRGDGEPTEMRAQCRLGIGDLLRRVKGEEAPSVALSMILEPKTPAGRHSIFASLSEERLPRAFISGDLRMIRPSDEAADDGDLTRFADSLAHISWVVGRGNATFLREESVSLSERRLREVVKKEVDAEEMEKIWRKYPHRRAEWPLHAASVDTARLRGTMASRSVPSVDRVALAVLLEGLLIISHQERRVEEYNFRAAEVLSG</sequence>
<comment type="caution">
    <text evidence="2">The sequence shown here is derived from an EMBL/GenBank/DDBJ whole genome shotgun (WGS) entry which is preliminary data.</text>
</comment>
<protein>
    <submittedName>
        <fullName evidence="2">Uncharacterized protein</fullName>
    </submittedName>
</protein>
<feature type="region of interest" description="Disordered" evidence="1">
    <location>
        <begin position="274"/>
        <end position="303"/>
    </location>
</feature>
<proteinExistence type="predicted"/>
<name>A0A7J6PXB7_PEROL</name>
<accession>A0A7J6PXB7</accession>
<evidence type="ECO:0000256" key="1">
    <source>
        <dbReference type="SAM" id="MobiDB-lite"/>
    </source>
</evidence>
<reference evidence="2 3" key="1">
    <citation type="submission" date="2020-04" db="EMBL/GenBank/DDBJ databases">
        <title>Perkinsus olseni comparative genomics.</title>
        <authorList>
            <person name="Bogema D.R."/>
        </authorList>
    </citation>
    <scope>NUCLEOTIDE SEQUENCE [LARGE SCALE GENOMIC DNA]</scope>
    <source>
        <strain evidence="2 3">ATCC PRA-207</strain>
    </source>
</reference>
<gene>
    <name evidence="2" type="ORF">FOZ63_014973</name>
</gene>